<dbReference type="AlphaFoldDB" id="A0A9C6X889"/>
<dbReference type="OrthoDB" id="7545306at2759"/>
<dbReference type="RefSeq" id="XP_052130928.1">
    <property type="nucleotide sequence ID" value="XM_052274968.1"/>
</dbReference>
<dbReference type="KEGG" id="foc:127751419"/>
<dbReference type="Proteomes" id="UP000504606">
    <property type="component" value="Unplaced"/>
</dbReference>
<gene>
    <name evidence="3" type="primary">LOC127751419</name>
</gene>
<dbReference type="GeneID" id="127751419"/>
<proteinExistence type="predicted"/>
<evidence type="ECO:0000259" key="1">
    <source>
        <dbReference type="Pfam" id="PF10551"/>
    </source>
</evidence>
<name>A0A9C6X889_FRAOC</name>
<dbReference type="Pfam" id="PF10551">
    <property type="entry name" value="MULE"/>
    <property type="match status" value="1"/>
</dbReference>
<evidence type="ECO:0000313" key="3">
    <source>
        <dbReference type="RefSeq" id="XP_052130928.1"/>
    </source>
</evidence>
<accession>A0A9C6X889</accession>
<protein>
    <submittedName>
        <fullName evidence="3">Uncharacterized protein LOC127751419</fullName>
    </submittedName>
</protein>
<keyword evidence="2" id="KW-1185">Reference proteome</keyword>
<dbReference type="InterPro" id="IPR018289">
    <property type="entry name" value="MULE_transposase_dom"/>
</dbReference>
<sequence length="250" mass="28595">MRKRSKSAYLAALEKLKTLVPRFKPEKIMTDYEGAEQNALAEAFPNAEVHGCLFHYSKAIGTNARKLGMYKVMKKSPHVRSLVRWLSCLLLLPMDYIRKGFRIITRRAIKKRVSHHLVGLQGYWMRTWHPKLHLLSVSGCADRTSNASESDNRALQDSVPVKRPNVWDFIDGVIEMEDSTYLTIKVLDRPGNVTRSRPLSAVSNDRTIKALTEELQGGFISVRRFLKVASYTTLKSLNRGLNGKKRRRNI</sequence>
<feature type="domain" description="MULE transposase" evidence="1">
    <location>
        <begin position="2"/>
        <end position="58"/>
    </location>
</feature>
<evidence type="ECO:0000313" key="2">
    <source>
        <dbReference type="Proteomes" id="UP000504606"/>
    </source>
</evidence>
<reference evidence="3" key="1">
    <citation type="submission" date="2025-08" db="UniProtKB">
        <authorList>
            <consortium name="RefSeq"/>
        </authorList>
    </citation>
    <scope>IDENTIFICATION</scope>
    <source>
        <tissue evidence="3">Whole organism</tissue>
    </source>
</reference>
<organism evidence="2 3">
    <name type="scientific">Frankliniella occidentalis</name>
    <name type="common">Western flower thrips</name>
    <name type="synonym">Euthrips occidentalis</name>
    <dbReference type="NCBI Taxonomy" id="133901"/>
    <lineage>
        <taxon>Eukaryota</taxon>
        <taxon>Metazoa</taxon>
        <taxon>Ecdysozoa</taxon>
        <taxon>Arthropoda</taxon>
        <taxon>Hexapoda</taxon>
        <taxon>Insecta</taxon>
        <taxon>Pterygota</taxon>
        <taxon>Neoptera</taxon>
        <taxon>Paraneoptera</taxon>
        <taxon>Thysanoptera</taxon>
        <taxon>Terebrantia</taxon>
        <taxon>Thripoidea</taxon>
        <taxon>Thripidae</taxon>
        <taxon>Frankliniella</taxon>
    </lineage>
</organism>